<reference evidence="6" key="1">
    <citation type="submission" date="2016-11" db="EMBL/GenBank/DDBJ databases">
        <authorList>
            <person name="Varghese N."/>
            <person name="Submissions S."/>
        </authorList>
    </citation>
    <scope>NUCLEOTIDE SEQUENCE [LARGE SCALE GENOMIC DNA]</scope>
    <source>
        <strain evidence="6">CGMCC 1.8995</strain>
    </source>
</reference>
<dbReference type="Pfam" id="PF13458">
    <property type="entry name" value="Peripla_BP_6"/>
    <property type="match status" value="1"/>
</dbReference>
<dbReference type="CDD" id="cd06268">
    <property type="entry name" value="PBP1_ABC_transporter_LIVBP-like"/>
    <property type="match status" value="1"/>
</dbReference>
<gene>
    <name evidence="5" type="ORF">SAMN05216361_0572</name>
</gene>
<evidence type="ECO:0000313" key="6">
    <source>
        <dbReference type="Proteomes" id="UP000184520"/>
    </source>
</evidence>
<evidence type="ECO:0000256" key="2">
    <source>
        <dbReference type="ARBA" id="ARBA00022729"/>
    </source>
</evidence>
<dbReference type="NCBIfam" id="TIGR03863">
    <property type="entry name" value="PQQ_ABC_bind"/>
    <property type="match status" value="1"/>
</dbReference>
<dbReference type="InterPro" id="IPR028082">
    <property type="entry name" value="Peripla_BP_I"/>
</dbReference>
<dbReference type="PANTHER" id="PTHR30483">
    <property type="entry name" value="LEUCINE-SPECIFIC-BINDING PROTEIN"/>
    <property type="match status" value="1"/>
</dbReference>
<dbReference type="AlphaFoldDB" id="A0A1M5EW95"/>
<dbReference type="OrthoDB" id="5341635at2"/>
<feature type="signal peptide" evidence="3">
    <location>
        <begin position="1"/>
        <end position="23"/>
    </location>
</feature>
<accession>A0A1M5EW95</accession>
<dbReference type="STRING" id="634436.SAMN05216361_0572"/>
<dbReference type="PANTHER" id="PTHR30483:SF6">
    <property type="entry name" value="PERIPLASMIC BINDING PROTEIN OF ABC TRANSPORTER FOR NATURAL AMINO ACIDS"/>
    <property type="match status" value="1"/>
</dbReference>
<dbReference type="EMBL" id="FQWD01000001">
    <property type="protein sequence ID" value="SHF83510.1"/>
    <property type="molecule type" value="Genomic_DNA"/>
</dbReference>
<comment type="similarity">
    <text evidence="1">Belongs to the leucine-binding protein family.</text>
</comment>
<proteinExistence type="inferred from homology"/>
<feature type="chain" id="PRO_5012612464" evidence="3">
    <location>
        <begin position="24"/>
        <end position="393"/>
    </location>
</feature>
<evidence type="ECO:0000256" key="3">
    <source>
        <dbReference type="SAM" id="SignalP"/>
    </source>
</evidence>
<keyword evidence="6" id="KW-1185">Reference proteome</keyword>
<dbReference type="InterPro" id="IPR051010">
    <property type="entry name" value="BCAA_transport"/>
</dbReference>
<evidence type="ECO:0000259" key="4">
    <source>
        <dbReference type="Pfam" id="PF13458"/>
    </source>
</evidence>
<dbReference type="SUPFAM" id="SSF53822">
    <property type="entry name" value="Periplasmic binding protein-like I"/>
    <property type="match status" value="1"/>
</dbReference>
<dbReference type="InterPro" id="IPR028081">
    <property type="entry name" value="Leu-bd"/>
</dbReference>
<dbReference type="InterPro" id="IPR022478">
    <property type="entry name" value="ABC_transptr_sub-bd_PQQ"/>
</dbReference>
<feature type="domain" description="Leucine-binding protein" evidence="4">
    <location>
        <begin position="54"/>
        <end position="212"/>
    </location>
</feature>
<evidence type="ECO:0000313" key="5">
    <source>
        <dbReference type="EMBL" id="SHF83510.1"/>
    </source>
</evidence>
<keyword evidence="2 3" id="KW-0732">Signal</keyword>
<dbReference type="Proteomes" id="UP000184520">
    <property type="component" value="Unassembled WGS sequence"/>
</dbReference>
<sequence>MRFIATTTKSLCWLFLLQKSAFAAVQNIDILYVKLHAEMSAEPLLLKQPADNKTLAGAKLAIEDSNTTGRFLKQHYQLTVVEDNNADGVISQLKRLLSVQEAPGTVLVDVPENAFNAVSEVIRGSGALVMNISSREDALRQSQCAEKVLHTVPSRAMLADAMTQYLMSRRWREWFLVSGNSDGDKAFASALQRSAKRFGANIVEQKQWSFDTDLRRVAQKEIPLFTQHDDYDVVVVADEQHLFDKYFPGNTWLPRPVVGTEGLVPTGWHWTLEQWGATQLQNRFYSQFAREMTESDYAAWLAVRAISEAVTRTKSTASDVLYDYLLSDSFELAAFKGRKLSFRAWNGQLRQPIPLVHPNGLTALLPLEGYMHPVTDLDTLGYDKPEVRCNMAK</sequence>
<protein>
    <submittedName>
        <fullName evidence="5">ABC transporter, substrate binding protein, PQQ-dependent alcohol dehydrogenase system</fullName>
    </submittedName>
</protein>
<evidence type="ECO:0000256" key="1">
    <source>
        <dbReference type="ARBA" id="ARBA00010062"/>
    </source>
</evidence>
<dbReference type="RefSeq" id="WP_073318636.1">
    <property type="nucleotide sequence ID" value="NZ_FQWD01000001.1"/>
</dbReference>
<name>A0A1M5EW95_9ALTE</name>
<organism evidence="5 6">
    <name type="scientific">Marisediminitalea aggregata</name>
    <dbReference type="NCBI Taxonomy" id="634436"/>
    <lineage>
        <taxon>Bacteria</taxon>
        <taxon>Pseudomonadati</taxon>
        <taxon>Pseudomonadota</taxon>
        <taxon>Gammaproteobacteria</taxon>
        <taxon>Alteromonadales</taxon>
        <taxon>Alteromonadaceae</taxon>
        <taxon>Marisediminitalea</taxon>
    </lineage>
</organism>
<dbReference type="Gene3D" id="3.40.50.2300">
    <property type="match status" value="2"/>
</dbReference>